<organism evidence="4 5">
    <name type="scientific">Candidatus Mycobacterium wuenschmannii</name>
    <dbReference type="NCBI Taxonomy" id="3027808"/>
    <lineage>
        <taxon>Bacteria</taxon>
        <taxon>Bacillati</taxon>
        <taxon>Actinomycetota</taxon>
        <taxon>Actinomycetes</taxon>
        <taxon>Mycobacteriales</taxon>
        <taxon>Mycobacteriaceae</taxon>
        <taxon>Mycobacterium</taxon>
    </lineage>
</organism>
<evidence type="ECO:0000256" key="2">
    <source>
        <dbReference type="ARBA" id="ARBA00022723"/>
    </source>
</evidence>
<dbReference type="PANTHER" id="PTHR10720:SF0">
    <property type="entry name" value="HEME OXYGENASE"/>
    <property type="match status" value="1"/>
</dbReference>
<dbReference type="RefSeq" id="WP_285190844.1">
    <property type="nucleotide sequence ID" value="NZ_CP126981.1"/>
</dbReference>
<dbReference type="EMBL" id="CP126981">
    <property type="protein sequence ID" value="WIM90088.1"/>
    <property type="molecule type" value="Genomic_DNA"/>
</dbReference>
<evidence type="ECO:0000313" key="5">
    <source>
        <dbReference type="Proteomes" id="UP001236585"/>
    </source>
</evidence>
<name>A0ABY8W2H2_9MYCO</name>
<dbReference type="PIRSF" id="PIRSF000343">
    <property type="entry name" value="Haem_Oase"/>
    <property type="match status" value="1"/>
</dbReference>
<keyword evidence="2" id="KW-0479">Metal-binding</keyword>
<dbReference type="SUPFAM" id="SSF48613">
    <property type="entry name" value="Heme oxygenase-like"/>
    <property type="match status" value="1"/>
</dbReference>
<dbReference type="InterPro" id="IPR002051">
    <property type="entry name" value="Haem_Oase"/>
</dbReference>
<dbReference type="PANTHER" id="PTHR10720">
    <property type="entry name" value="HEME OXYGENASE"/>
    <property type="match status" value="1"/>
</dbReference>
<protein>
    <submittedName>
        <fullName evidence="4">Biliverdin-producing heme oxygenase</fullName>
    </submittedName>
</protein>
<reference evidence="4 5" key="1">
    <citation type="journal article" date="2023" name="Microbiol. Resour. Announc.">
        <title>Complete Genome Sequence of Mycobacterium wuenschmanii, a novel Nontuberculous Mycobacterium Isolated from a captive population of Amazon Milk Frogs.</title>
        <authorList>
            <person name="Hicks J."/>
            <person name="Zeineldin M."/>
            <person name="Ward H."/>
            <person name="Wuenschmann A."/>
            <person name="Camp P."/>
            <person name="Farrell D."/>
            <person name="Lehman K."/>
            <person name="Thacker T."/>
            <person name="Cuthbert E."/>
        </authorList>
    </citation>
    <scope>NUCLEOTIDE SEQUENCE [LARGE SCALE GENOMIC DNA]</scope>
    <source>
        <strain evidence="4 5">Wuenschmanii</strain>
    </source>
</reference>
<evidence type="ECO:0000256" key="3">
    <source>
        <dbReference type="ARBA" id="ARBA00023004"/>
    </source>
</evidence>
<gene>
    <name evidence="4" type="ORF">PT015_00375</name>
</gene>
<dbReference type="InterPro" id="IPR016053">
    <property type="entry name" value="Haem_Oase-like"/>
</dbReference>
<dbReference type="Gene3D" id="1.20.910.10">
    <property type="entry name" value="Heme oxygenase-like"/>
    <property type="match status" value="1"/>
</dbReference>
<dbReference type="CDD" id="cd19165">
    <property type="entry name" value="HemeO"/>
    <property type="match status" value="1"/>
</dbReference>
<proteinExistence type="predicted"/>
<keyword evidence="1" id="KW-0349">Heme</keyword>
<evidence type="ECO:0000256" key="1">
    <source>
        <dbReference type="ARBA" id="ARBA00022617"/>
    </source>
</evidence>
<keyword evidence="5" id="KW-1185">Reference proteome</keyword>
<dbReference type="Proteomes" id="UP001236585">
    <property type="component" value="Chromosome"/>
</dbReference>
<dbReference type="Pfam" id="PF01126">
    <property type="entry name" value="Heme_oxygenase"/>
    <property type="match status" value="1"/>
</dbReference>
<keyword evidence="3" id="KW-0408">Iron</keyword>
<dbReference type="InterPro" id="IPR016084">
    <property type="entry name" value="Haem_Oase-like_multi-hlx"/>
</dbReference>
<evidence type="ECO:0000313" key="4">
    <source>
        <dbReference type="EMBL" id="WIM90088.1"/>
    </source>
</evidence>
<sequence>MRTASQQEHDAAEKTPFITELLQGGLRQDAYTAYLTRLRTIYAALEEAVRGQRNDPVIAAVYDPALERLDAIDADLECWANGSRVAADSSAAESYRRRLESLDSGVALLAHHYTRYLGDLSGGQAIGRTLDRIFNLGGVGLAFYAFPVQPKRYKDGYRARLDALTLQSEQVEILLSEVKCAFRLNQALLDELGTDFGVSGSRDR</sequence>
<dbReference type="PRINTS" id="PR00088">
    <property type="entry name" value="HAEMOXYGNASE"/>
</dbReference>
<accession>A0ABY8W2H2</accession>